<gene>
    <name evidence="2" type="ORF">DSL72_002490</name>
</gene>
<dbReference type="AlphaFoldDB" id="A0A8A3PCU7"/>
<evidence type="ECO:0000313" key="3">
    <source>
        <dbReference type="Proteomes" id="UP000672032"/>
    </source>
</evidence>
<feature type="transmembrane region" description="Helical" evidence="1">
    <location>
        <begin position="45"/>
        <end position="71"/>
    </location>
</feature>
<evidence type="ECO:0000256" key="1">
    <source>
        <dbReference type="SAM" id="Phobius"/>
    </source>
</evidence>
<keyword evidence="1" id="KW-0812">Transmembrane</keyword>
<sequence length="194" mass="21288">MVEAEIAGGRFEGEIAQMISLTPINAMKVEYPAWSGLSRTRIQRFFLAMNAPGGGIIGLNMFMHLLGLILAGKNKKEPSANNAKIVDLEVVSQFRAPPHPATNDYETSTIQENLHVDPSDMNLPIDARSKQVSQKPFSVGDASTQLYPEDIVAKQLNSGDEYQIQIPGAPQLSLGKEFLYTIRRVMEDLSSARG</sequence>
<organism evidence="2 3">
    <name type="scientific">Monilinia vaccinii-corymbosi</name>
    <dbReference type="NCBI Taxonomy" id="61207"/>
    <lineage>
        <taxon>Eukaryota</taxon>
        <taxon>Fungi</taxon>
        <taxon>Dikarya</taxon>
        <taxon>Ascomycota</taxon>
        <taxon>Pezizomycotina</taxon>
        <taxon>Leotiomycetes</taxon>
        <taxon>Helotiales</taxon>
        <taxon>Sclerotiniaceae</taxon>
        <taxon>Monilinia</taxon>
    </lineage>
</organism>
<name>A0A8A3PCU7_9HELO</name>
<proteinExistence type="predicted"/>
<keyword evidence="3" id="KW-1185">Reference proteome</keyword>
<reference evidence="2" key="1">
    <citation type="submission" date="2020-10" db="EMBL/GenBank/DDBJ databases">
        <title>Genome Sequence of Monilinia vaccinii-corymbosi Sheds Light on Mummy Berry Disease Infection of Blueberry and Mating Type.</title>
        <authorList>
            <person name="Yow A.G."/>
            <person name="Zhang Y."/>
            <person name="Bansal K."/>
            <person name="Eacker S.M."/>
            <person name="Sullivan S."/>
            <person name="Liachko I."/>
            <person name="Cubeta M.A."/>
            <person name="Rollins J.A."/>
            <person name="Ashrafi H."/>
        </authorList>
    </citation>
    <scope>NUCLEOTIDE SEQUENCE</scope>
    <source>
        <strain evidence="2">RL-1</strain>
    </source>
</reference>
<dbReference type="EMBL" id="CP063407">
    <property type="protein sequence ID" value="QSZ32909.1"/>
    <property type="molecule type" value="Genomic_DNA"/>
</dbReference>
<evidence type="ECO:0000313" key="2">
    <source>
        <dbReference type="EMBL" id="QSZ32909.1"/>
    </source>
</evidence>
<keyword evidence="1" id="KW-0472">Membrane</keyword>
<keyword evidence="1" id="KW-1133">Transmembrane helix</keyword>
<dbReference type="Proteomes" id="UP000672032">
    <property type="component" value="Chromosome 3"/>
</dbReference>
<protein>
    <submittedName>
        <fullName evidence="2">Uncharacterized protein</fullName>
    </submittedName>
</protein>
<accession>A0A8A3PCU7</accession>
<dbReference type="OrthoDB" id="5406607at2759"/>